<dbReference type="Gene3D" id="1.20.1250.20">
    <property type="entry name" value="MFS general substrate transporter like domains"/>
    <property type="match status" value="1"/>
</dbReference>
<dbReference type="NCBIfam" id="NF008397">
    <property type="entry name" value="PRK11195.1"/>
    <property type="match status" value="1"/>
</dbReference>
<evidence type="ECO:0000313" key="9">
    <source>
        <dbReference type="Proteomes" id="UP000294813"/>
    </source>
</evidence>
<comment type="caution">
    <text evidence="8">The sequence shown here is derived from an EMBL/GenBank/DDBJ whole genome shotgun (WGS) entry which is preliminary data.</text>
</comment>
<dbReference type="OrthoDB" id="9803968at2"/>
<feature type="transmembrane region" description="Helical" evidence="7">
    <location>
        <begin position="293"/>
        <end position="314"/>
    </location>
</feature>
<dbReference type="SUPFAM" id="SSF103473">
    <property type="entry name" value="MFS general substrate transporter"/>
    <property type="match status" value="1"/>
</dbReference>
<evidence type="ECO:0000256" key="2">
    <source>
        <dbReference type="ARBA" id="ARBA00022448"/>
    </source>
</evidence>
<feature type="transmembrane region" description="Helical" evidence="7">
    <location>
        <begin position="37"/>
        <end position="58"/>
    </location>
</feature>
<evidence type="ECO:0000256" key="3">
    <source>
        <dbReference type="ARBA" id="ARBA00022475"/>
    </source>
</evidence>
<feature type="transmembrane region" description="Helical" evidence="7">
    <location>
        <begin position="93"/>
        <end position="113"/>
    </location>
</feature>
<feature type="transmembrane region" description="Helical" evidence="7">
    <location>
        <begin position="241"/>
        <end position="259"/>
    </location>
</feature>
<sequence length="387" mass="39628">MSMVIINLLIAQFLSAFADNAILFATLAIVNAGNHPAWYLGVVQGAFFVAYILLAPFVGTFADSWPKSRVLIVGNAVKALGTAAMFLSVDPVIAYAIVGVGAVIYSPAKYGLLPELAGKGQALVRANGWMEGTTILAILAGAVGGGILAAQSIPLALGICMGAYLVSAILAFLLPKGLVIADGMTLASAKKFLHDGWTVVRSEAKVPLMGAGVFWGTSAALRLAVIAWIPLVFGITEVDKISAIVACAGIGVAIGAALAPRLAPLPSRARWAAIPLGLVAMVLPLSASIPMALLILIAFGAAGGIFLVPMNAAIQEIGVESVGVGQTIAILNLIDNVAMLMGAALYTGASALGVAPGVSIAMAGLFPLGYVVWTIRQFPRKQSEQSL</sequence>
<comment type="subcellular location">
    <subcellularLocation>
        <location evidence="1">Cell membrane</location>
        <topology evidence="1">Multi-pass membrane protein</topology>
    </subcellularLocation>
</comment>
<feature type="transmembrane region" description="Helical" evidence="7">
    <location>
        <begin position="163"/>
        <end position="187"/>
    </location>
</feature>
<dbReference type="Pfam" id="PF07690">
    <property type="entry name" value="MFS_1"/>
    <property type="match status" value="1"/>
</dbReference>
<evidence type="ECO:0000256" key="7">
    <source>
        <dbReference type="SAM" id="Phobius"/>
    </source>
</evidence>
<evidence type="ECO:0000256" key="5">
    <source>
        <dbReference type="ARBA" id="ARBA00022989"/>
    </source>
</evidence>
<dbReference type="InterPro" id="IPR011701">
    <property type="entry name" value="MFS"/>
</dbReference>
<evidence type="ECO:0000256" key="6">
    <source>
        <dbReference type="ARBA" id="ARBA00023136"/>
    </source>
</evidence>
<feature type="transmembrane region" description="Helical" evidence="7">
    <location>
        <begin position="352"/>
        <end position="373"/>
    </location>
</feature>
<feature type="transmembrane region" description="Helical" evidence="7">
    <location>
        <begin position="326"/>
        <end position="346"/>
    </location>
</feature>
<dbReference type="GO" id="GO:0005886">
    <property type="term" value="C:plasma membrane"/>
    <property type="evidence" value="ECO:0007669"/>
    <property type="project" value="UniProtKB-SubCell"/>
</dbReference>
<keyword evidence="9" id="KW-1185">Reference proteome</keyword>
<feature type="transmembrane region" description="Helical" evidence="7">
    <location>
        <begin position="208"/>
        <end position="229"/>
    </location>
</feature>
<name>A0A4R2RWB0_9FIRM</name>
<dbReference type="EMBL" id="SLXT01000002">
    <property type="protein sequence ID" value="TCP68730.1"/>
    <property type="molecule type" value="Genomic_DNA"/>
</dbReference>
<dbReference type="InterPro" id="IPR022324">
    <property type="entry name" value="Bacilysin_exporter_BacE_put"/>
</dbReference>
<dbReference type="CDD" id="cd06173">
    <property type="entry name" value="MFS_MefA_like"/>
    <property type="match status" value="1"/>
</dbReference>
<evidence type="ECO:0000256" key="1">
    <source>
        <dbReference type="ARBA" id="ARBA00004651"/>
    </source>
</evidence>
<protein>
    <submittedName>
        <fullName evidence="8">LPLT family lysophospholipid transporter-like MFS transporter</fullName>
    </submittedName>
</protein>
<evidence type="ECO:0000256" key="4">
    <source>
        <dbReference type="ARBA" id="ARBA00022692"/>
    </source>
</evidence>
<dbReference type="PANTHER" id="PTHR43266">
    <property type="entry name" value="MACROLIDE-EFFLUX PROTEIN"/>
    <property type="match status" value="1"/>
</dbReference>
<proteinExistence type="predicted"/>
<dbReference type="GO" id="GO:0022857">
    <property type="term" value="F:transmembrane transporter activity"/>
    <property type="evidence" value="ECO:0007669"/>
    <property type="project" value="InterPro"/>
</dbReference>
<dbReference type="PRINTS" id="PR01988">
    <property type="entry name" value="EXPORTERBACE"/>
</dbReference>
<organism evidence="8 9">
    <name type="scientific">Heliophilum fasciatum</name>
    <dbReference type="NCBI Taxonomy" id="35700"/>
    <lineage>
        <taxon>Bacteria</taxon>
        <taxon>Bacillati</taxon>
        <taxon>Bacillota</taxon>
        <taxon>Clostridia</taxon>
        <taxon>Eubacteriales</taxon>
        <taxon>Heliobacteriaceae</taxon>
        <taxon>Heliophilum</taxon>
    </lineage>
</organism>
<keyword evidence="6 7" id="KW-0472">Membrane</keyword>
<keyword evidence="2" id="KW-0813">Transport</keyword>
<accession>A0A4R2RWB0</accession>
<dbReference type="AlphaFoldDB" id="A0A4R2RWB0"/>
<keyword evidence="4 7" id="KW-0812">Transmembrane</keyword>
<gene>
    <name evidence="8" type="ORF">EDD73_102126</name>
</gene>
<dbReference type="Proteomes" id="UP000294813">
    <property type="component" value="Unassembled WGS sequence"/>
</dbReference>
<dbReference type="InterPro" id="IPR036259">
    <property type="entry name" value="MFS_trans_sf"/>
</dbReference>
<feature type="transmembrane region" description="Helical" evidence="7">
    <location>
        <begin position="134"/>
        <end position="157"/>
    </location>
</feature>
<evidence type="ECO:0000313" key="8">
    <source>
        <dbReference type="EMBL" id="TCP68730.1"/>
    </source>
</evidence>
<keyword evidence="3" id="KW-1003">Cell membrane</keyword>
<dbReference type="PANTHER" id="PTHR43266:SF2">
    <property type="entry name" value="MAJOR FACILITATOR SUPERFAMILY (MFS) PROFILE DOMAIN-CONTAINING PROTEIN"/>
    <property type="match status" value="1"/>
</dbReference>
<reference evidence="8 9" key="1">
    <citation type="submission" date="2019-03" db="EMBL/GenBank/DDBJ databases">
        <title>Genomic Encyclopedia of Type Strains, Phase IV (KMG-IV): sequencing the most valuable type-strain genomes for metagenomic binning, comparative biology and taxonomic classification.</title>
        <authorList>
            <person name="Goeker M."/>
        </authorList>
    </citation>
    <scope>NUCLEOTIDE SEQUENCE [LARGE SCALE GENOMIC DNA]</scope>
    <source>
        <strain evidence="8 9">DSM 11170</strain>
    </source>
</reference>
<dbReference type="RefSeq" id="WP_131917926.1">
    <property type="nucleotide sequence ID" value="NZ_JAOQNU010000002.1"/>
</dbReference>
<keyword evidence="5 7" id="KW-1133">Transmembrane helix</keyword>